<dbReference type="PANTHER" id="PTHR11014:SF63">
    <property type="entry name" value="METALLOPEPTIDASE, PUTATIVE (AFU_ORTHOLOGUE AFUA_6G09600)-RELATED"/>
    <property type="match status" value="1"/>
</dbReference>
<dbReference type="Proteomes" id="UP000274391">
    <property type="component" value="Unassembled WGS sequence"/>
</dbReference>
<comment type="caution">
    <text evidence="3">The sequence shown here is derived from an EMBL/GenBank/DDBJ whole genome shotgun (WGS) entry which is preliminary data.</text>
</comment>
<dbReference type="PANTHER" id="PTHR11014">
    <property type="entry name" value="PEPTIDASE M20 FAMILY MEMBER"/>
    <property type="match status" value="1"/>
</dbReference>
<feature type="binding site" evidence="1">
    <location>
        <position position="109"/>
    </location>
    <ligand>
        <name>Mn(2+)</name>
        <dbReference type="ChEBI" id="CHEBI:29035"/>
        <label>2</label>
    </ligand>
</feature>
<feature type="binding site" evidence="1">
    <location>
        <position position="143"/>
    </location>
    <ligand>
        <name>Mn(2+)</name>
        <dbReference type="ChEBI" id="CHEBI:29035"/>
        <label>2</label>
    </ligand>
</feature>
<dbReference type="RefSeq" id="WP_124969340.1">
    <property type="nucleotide sequence ID" value="NZ_RQVS01000002.1"/>
</dbReference>
<dbReference type="InterPro" id="IPR011650">
    <property type="entry name" value="Peptidase_M20_dimer"/>
</dbReference>
<dbReference type="Pfam" id="PF01546">
    <property type="entry name" value="Peptidase_M20"/>
    <property type="match status" value="1"/>
</dbReference>
<keyword evidence="4" id="KW-1185">Reference proteome</keyword>
<reference evidence="3 4" key="1">
    <citation type="submission" date="2018-11" db="EMBL/GenBank/DDBJ databases">
        <title>YIM 102482-1 draft genome.</title>
        <authorList>
            <person name="Li G."/>
            <person name="Jiang Y."/>
        </authorList>
    </citation>
    <scope>NUCLEOTIDE SEQUENCE [LARGE SCALE GENOMIC DNA]</scope>
    <source>
        <strain evidence="3 4">YIM 102482-1</strain>
    </source>
</reference>
<dbReference type="Pfam" id="PF07687">
    <property type="entry name" value="M20_dimer"/>
    <property type="match status" value="1"/>
</dbReference>
<dbReference type="Gene3D" id="3.30.70.360">
    <property type="match status" value="1"/>
</dbReference>
<sequence length="407" mass="43368">MAINLRTTAAQHEDRIRALRHELHRYPELGLDLPRTQSRVLDELADLGLEITTGTDTTSIVAVLRGGARAEQDAPVVLLRADMDALAVDEQNDLPYRSQVPGVMHACGHDLHTAMLAGAARVLAEHRDALRGDVVFMFQPGEEMHDGAAVMIREGVLNAAGRRPDAAYGMHVFASGVPLGKFVSRSGPMLAAADGLRVNVVGRGGHASRPQDAVDPVPIACEMVLALQSFVTRRFDVFDPLVCTVGAIAAGDLAAPNAIPSIARFAASVRFWSPETRERFHGEVDRLLEGIAAAHGASVEVEHVTGYPATITDASETEFVAATVGEVFGEDRFEFLPQPFAGSEDFSHVLAEIPGSFIGLGATPADVGPTTAAFNHSPEARYADEALVDGTTLYAEIAMRRLAQLAG</sequence>
<feature type="binding site" evidence="1">
    <location>
        <position position="171"/>
    </location>
    <ligand>
        <name>Mn(2+)</name>
        <dbReference type="ChEBI" id="CHEBI:29035"/>
        <label>2</label>
    </ligand>
</feature>
<keyword evidence="3" id="KW-0378">Hydrolase</keyword>
<protein>
    <submittedName>
        <fullName evidence="3">Amidohydrolase</fullName>
    </submittedName>
</protein>
<dbReference type="InterPro" id="IPR036264">
    <property type="entry name" value="Bact_exopeptidase_dim_dom"/>
</dbReference>
<feature type="domain" description="Peptidase M20 dimerisation" evidence="2">
    <location>
        <begin position="195"/>
        <end position="291"/>
    </location>
</feature>
<dbReference type="PIRSF" id="PIRSF005962">
    <property type="entry name" value="Pept_M20D_amidohydro"/>
    <property type="match status" value="1"/>
</dbReference>
<dbReference type="GO" id="GO:0016787">
    <property type="term" value="F:hydrolase activity"/>
    <property type="evidence" value="ECO:0007669"/>
    <property type="project" value="UniProtKB-KW"/>
</dbReference>
<dbReference type="InterPro" id="IPR017439">
    <property type="entry name" value="Amidohydrolase"/>
</dbReference>
<dbReference type="SUPFAM" id="SSF53187">
    <property type="entry name" value="Zn-dependent exopeptidases"/>
    <property type="match status" value="1"/>
</dbReference>
<keyword evidence="1" id="KW-0479">Metal-binding</keyword>
<dbReference type="GO" id="GO:0046872">
    <property type="term" value="F:metal ion binding"/>
    <property type="evidence" value="ECO:0007669"/>
    <property type="project" value="UniProtKB-KW"/>
</dbReference>
<accession>A0A3P3W2U8</accession>
<dbReference type="SUPFAM" id="SSF55031">
    <property type="entry name" value="Bacterial exopeptidase dimerisation domain"/>
    <property type="match status" value="1"/>
</dbReference>
<dbReference type="CDD" id="cd03886">
    <property type="entry name" value="M20_Acy1"/>
    <property type="match status" value="1"/>
</dbReference>
<dbReference type="Gene3D" id="3.40.630.10">
    <property type="entry name" value="Zn peptidases"/>
    <property type="match status" value="1"/>
</dbReference>
<evidence type="ECO:0000313" key="4">
    <source>
        <dbReference type="Proteomes" id="UP000274391"/>
    </source>
</evidence>
<dbReference type="InterPro" id="IPR002933">
    <property type="entry name" value="Peptidase_M20"/>
</dbReference>
<gene>
    <name evidence="3" type="ORF">EG850_02030</name>
</gene>
<dbReference type="AlphaFoldDB" id="A0A3P3W2U8"/>
<dbReference type="NCBIfam" id="TIGR01891">
    <property type="entry name" value="amidohydrolases"/>
    <property type="match status" value="1"/>
</dbReference>
<keyword evidence="1" id="KW-0464">Manganese</keyword>
<proteinExistence type="predicted"/>
<evidence type="ECO:0000259" key="2">
    <source>
        <dbReference type="Pfam" id="PF07687"/>
    </source>
</evidence>
<organism evidence="3 4">
    <name type="scientific">Gulosibacter macacae</name>
    <dbReference type="NCBI Taxonomy" id="2488791"/>
    <lineage>
        <taxon>Bacteria</taxon>
        <taxon>Bacillati</taxon>
        <taxon>Actinomycetota</taxon>
        <taxon>Actinomycetes</taxon>
        <taxon>Micrococcales</taxon>
        <taxon>Microbacteriaceae</taxon>
        <taxon>Gulosibacter</taxon>
    </lineage>
</organism>
<dbReference type="EMBL" id="RQVS01000002">
    <property type="protein sequence ID" value="RRJ88246.1"/>
    <property type="molecule type" value="Genomic_DNA"/>
</dbReference>
<evidence type="ECO:0000313" key="3">
    <source>
        <dbReference type="EMBL" id="RRJ88246.1"/>
    </source>
</evidence>
<dbReference type="OrthoDB" id="9777385at2"/>
<comment type="cofactor">
    <cofactor evidence="1">
        <name>Mn(2+)</name>
        <dbReference type="ChEBI" id="CHEBI:29035"/>
    </cofactor>
    <text evidence="1">The Mn(2+) ion enhances activity.</text>
</comment>
<name>A0A3P3W2U8_9MICO</name>
<feature type="binding site" evidence="1">
    <location>
        <position position="376"/>
    </location>
    <ligand>
        <name>Mn(2+)</name>
        <dbReference type="ChEBI" id="CHEBI:29035"/>
        <label>2</label>
    </ligand>
</feature>
<evidence type="ECO:0000256" key="1">
    <source>
        <dbReference type="PIRSR" id="PIRSR005962-1"/>
    </source>
</evidence>
<feature type="binding site" evidence="1">
    <location>
        <position position="107"/>
    </location>
    <ligand>
        <name>Mn(2+)</name>
        <dbReference type="ChEBI" id="CHEBI:29035"/>
        <label>2</label>
    </ligand>
</feature>